<evidence type="ECO:0000313" key="6">
    <source>
        <dbReference type="Proteomes" id="UP000322899"/>
    </source>
</evidence>
<dbReference type="OrthoDB" id="10260307at2759"/>
<proteinExistence type="predicted"/>
<evidence type="ECO:0000313" key="8">
    <source>
        <dbReference type="Proteomes" id="UP000324907"/>
    </source>
</evidence>
<dbReference type="PANTHER" id="PTHR46763">
    <property type="entry name" value="DYNEIN REGULATORY COMPLEX PROTEIN 8"/>
    <property type="match status" value="1"/>
</dbReference>
<reference evidence="6 7" key="1">
    <citation type="submission" date="2019-07" db="EMBL/GenBank/DDBJ databases">
        <title>Genomes of Cafeteria roenbergensis.</title>
        <authorList>
            <person name="Fischer M.G."/>
            <person name="Hackl T."/>
            <person name="Roman M."/>
        </authorList>
    </citation>
    <scope>NUCLEOTIDE SEQUENCE [LARGE SCALE GENOMIC DNA]</scope>
    <source>
        <strain evidence="2 7">BVI</strain>
        <strain evidence="3 9">Cflag</strain>
        <strain evidence="5 6">E4-10P</strain>
        <strain evidence="4 8">RCC970-E3</strain>
    </source>
</reference>
<dbReference type="GO" id="GO:0005509">
    <property type="term" value="F:calcium ion binding"/>
    <property type="evidence" value="ECO:0007669"/>
    <property type="project" value="InterPro"/>
</dbReference>
<dbReference type="Gene3D" id="1.10.238.10">
    <property type="entry name" value="EF-hand"/>
    <property type="match status" value="2"/>
</dbReference>
<dbReference type="EMBL" id="VLTL01000008">
    <property type="protein sequence ID" value="KAA0171176.1"/>
    <property type="molecule type" value="Genomic_DNA"/>
</dbReference>
<keyword evidence="7" id="KW-1185">Reference proteome</keyword>
<dbReference type="EMBL" id="VLTM01000002">
    <property type="protein sequence ID" value="KAA0168539.1"/>
    <property type="molecule type" value="Genomic_DNA"/>
</dbReference>
<dbReference type="Proteomes" id="UP000324907">
    <property type="component" value="Unassembled WGS sequence"/>
</dbReference>
<accession>A0A5A8DTN8</accession>
<dbReference type="FunFam" id="1.10.238.10:FF:000001">
    <property type="entry name" value="Calmodulin 1"/>
    <property type="match status" value="1"/>
</dbReference>
<organism evidence="3 9">
    <name type="scientific">Cafeteria roenbergensis</name>
    <name type="common">Marine flagellate</name>
    <dbReference type="NCBI Taxonomy" id="33653"/>
    <lineage>
        <taxon>Eukaryota</taxon>
        <taxon>Sar</taxon>
        <taxon>Stramenopiles</taxon>
        <taxon>Bigyra</taxon>
        <taxon>Opalozoa</taxon>
        <taxon>Bicosoecida</taxon>
        <taxon>Cafeteriaceae</taxon>
        <taxon>Cafeteria</taxon>
    </lineage>
</organism>
<dbReference type="Proteomes" id="UP000325113">
    <property type="component" value="Unassembled WGS sequence"/>
</dbReference>
<dbReference type="SUPFAM" id="SSF47473">
    <property type="entry name" value="EF-hand"/>
    <property type="match status" value="1"/>
</dbReference>
<sequence length="173" mass="19253">MEGGLAAAAGAEGPDQALRHRIRVAFDLFDDAANGTVPSEEVPTILRYLGIFPPEAEIPDIMDGMHEEEPTKYVTYERFEARALEMMREGKYAPDSEETILAAFKVFDPEDTGEIDAERLQQMLLEDGDSGRGYQDKEMEAFMSIARDPGRATIAYEDYVAKLMASIEQAQAH</sequence>
<dbReference type="InterPro" id="IPR011992">
    <property type="entry name" value="EF-hand-dom_pair"/>
</dbReference>
<evidence type="ECO:0000313" key="4">
    <source>
        <dbReference type="EMBL" id="KAA0171176.1"/>
    </source>
</evidence>
<comment type="caution">
    <text evidence="3">The sequence shown here is derived from an EMBL/GenBank/DDBJ whole genome shotgun (WGS) entry which is preliminary data.</text>
</comment>
<name>A0A5A8DTN8_CAFRO</name>
<evidence type="ECO:0000313" key="9">
    <source>
        <dbReference type="Proteomes" id="UP000325113"/>
    </source>
</evidence>
<dbReference type="OMA" id="MTKEGEP"/>
<dbReference type="InterPro" id="IPR002048">
    <property type="entry name" value="EF_hand_dom"/>
</dbReference>
<evidence type="ECO:0000313" key="3">
    <source>
        <dbReference type="EMBL" id="KAA0168539.1"/>
    </source>
</evidence>
<evidence type="ECO:0000313" key="7">
    <source>
        <dbReference type="Proteomes" id="UP000323011"/>
    </source>
</evidence>
<dbReference type="Proteomes" id="UP000323011">
    <property type="component" value="Unassembled WGS sequence"/>
</dbReference>
<evidence type="ECO:0000313" key="2">
    <source>
        <dbReference type="EMBL" id="KAA0156434.1"/>
    </source>
</evidence>
<dbReference type="AlphaFoldDB" id="A0A5A8DTN8"/>
<dbReference type="PROSITE" id="PS50222">
    <property type="entry name" value="EF_HAND_2"/>
    <property type="match status" value="2"/>
</dbReference>
<dbReference type="PANTHER" id="PTHR46763:SF1">
    <property type="entry name" value="DYNEIN REGULATORY COMPLEX PROTEIN 8"/>
    <property type="match status" value="1"/>
</dbReference>
<dbReference type="Proteomes" id="UP000322899">
    <property type="component" value="Unassembled WGS sequence"/>
</dbReference>
<evidence type="ECO:0000313" key="5">
    <source>
        <dbReference type="EMBL" id="KAA0177809.1"/>
    </source>
</evidence>
<feature type="domain" description="EF-hand" evidence="1">
    <location>
        <begin position="17"/>
        <end position="52"/>
    </location>
</feature>
<protein>
    <recommendedName>
        <fullName evidence="1">EF-hand domain-containing protein</fullName>
    </recommendedName>
</protein>
<dbReference type="EMBL" id="VLTN01000004">
    <property type="protein sequence ID" value="KAA0156434.1"/>
    <property type="molecule type" value="Genomic_DNA"/>
</dbReference>
<feature type="domain" description="EF-hand" evidence="1">
    <location>
        <begin position="95"/>
        <end position="130"/>
    </location>
</feature>
<evidence type="ECO:0000259" key="1">
    <source>
        <dbReference type="PROSITE" id="PS50222"/>
    </source>
</evidence>
<dbReference type="EMBL" id="VLTO01000003">
    <property type="protein sequence ID" value="KAA0177809.1"/>
    <property type="molecule type" value="Genomic_DNA"/>
</dbReference>
<gene>
    <name evidence="5" type="ORF">FNF27_00980</name>
    <name evidence="4" type="ORF">FNF28_00942</name>
    <name evidence="2" type="ORF">FNF29_01226</name>
    <name evidence="3" type="ORF">FNF31_00419</name>
</gene>